<keyword evidence="5" id="KW-1185">Reference proteome</keyword>
<dbReference type="PANTHER" id="PTHR43818:SF11">
    <property type="entry name" value="BCDNA.GH03377"/>
    <property type="match status" value="1"/>
</dbReference>
<evidence type="ECO:0000259" key="2">
    <source>
        <dbReference type="Pfam" id="PF01408"/>
    </source>
</evidence>
<dbReference type="RefSeq" id="WP_126108958.1">
    <property type="nucleotide sequence ID" value="NZ_CP034465.1"/>
</dbReference>
<name>A0A3S9H955_9LACT</name>
<feature type="domain" description="GFO/IDH/MocA-like oxidoreductase" evidence="3">
    <location>
        <begin position="157"/>
        <end position="282"/>
    </location>
</feature>
<dbReference type="EMBL" id="CP034465">
    <property type="protein sequence ID" value="AZP03876.1"/>
    <property type="molecule type" value="Genomic_DNA"/>
</dbReference>
<sequence>MSGKDGMNYAPKGKEVNKVVEAGEFVVGVTALDHGHINGMSNGLLEAGATIKYVYDPDPEKLKAYQEAFPAIPAADSLEQILEDPEIQLVAAAAVPNLRSALGNRVMRAGKDYFTDKTGFTTMEQLEETKKVAAETGRRYWVYFSERIHVEGAIFAGQLINEGKIGKVIQVTGFGPHRLDKEKRPEWFFKKEQYGGILTDIGSHQIEQFLYYTGNKDAKVLHSKVGNYSNPDTPELEDYGDATLVGENGASFIFKVDWFTPDGLGTWGDGRTFITGTEGTIEIRKYINVATEETGDHVFLVTKDSEEHYAVTGEVGFPFFGEMILDIINGTENAMTQDHIFKAQELCLKAQEQAIVISDFSV</sequence>
<dbReference type="SUPFAM" id="SSF55347">
    <property type="entry name" value="Glyceraldehyde-3-phosphate dehydrogenase-like, C-terminal domain"/>
    <property type="match status" value="1"/>
</dbReference>
<dbReference type="GO" id="GO:0000166">
    <property type="term" value="F:nucleotide binding"/>
    <property type="evidence" value="ECO:0007669"/>
    <property type="project" value="InterPro"/>
</dbReference>
<dbReference type="AlphaFoldDB" id="A0A3S9H955"/>
<dbReference type="OrthoDB" id="9768836at2"/>
<reference evidence="5" key="1">
    <citation type="submission" date="2018-12" db="EMBL/GenBank/DDBJ databases">
        <title>Complete genome sequencing of Jeotgalibaca sp. H21T32.</title>
        <authorList>
            <person name="Bae J.-W."/>
            <person name="Lee S.-Y."/>
        </authorList>
    </citation>
    <scope>NUCLEOTIDE SEQUENCE [LARGE SCALE GENOMIC DNA]</scope>
    <source>
        <strain evidence="5">H21T32</strain>
    </source>
</reference>
<dbReference type="KEGG" id="jeh:EJN90_03880"/>
<dbReference type="InterPro" id="IPR000683">
    <property type="entry name" value="Gfo/Idh/MocA-like_OxRdtase_N"/>
</dbReference>
<proteinExistence type="predicted"/>
<dbReference type="Pfam" id="PF22725">
    <property type="entry name" value="GFO_IDH_MocA_C3"/>
    <property type="match status" value="1"/>
</dbReference>
<evidence type="ECO:0000256" key="1">
    <source>
        <dbReference type="ARBA" id="ARBA00023002"/>
    </source>
</evidence>
<organism evidence="4 5">
    <name type="scientific">Jeotgalibaca ciconiae</name>
    <dbReference type="NCBI Taxonomy" id="2496265"/>
    <lineage>
        <taxon>Bacteria</taxon>
        <taxon>Bacillati</taxon>
        <taxon>Bacillota</taxon>
        <taxon>Bacilli</taxon>
        <taxon>Lactobacillales</taxon>
        <taxon>Carnobacteriaceae</taxon>
        <taxon>Jeotgalibaca</taxon>
    </lineage>
</organism>
<evidence type="ECO:0000313" key="4">
    <source>
        <dbReference type="EMBL" id="AZP03876.1"/>
    </source>
</evidence>
<feature type="domain" description="Gfo/Idh/MocA-like oxidoreductase N-terminal" evidence="2">
    <location>
        <begin position="27"/>
        <end position="144"/>
    </location>
</feature>
<keyword evidence="1" id="KW-0560">Oxidoreductase</keyword>
<dbReference type="Gene3D" id="3.30.360.10">
    <property type="entry name" value="Dihydrodipicolinate Reductase, domain 2"/>
    <property type="match status" value="1"/>
</dbReference>
<evidence type="ECO:0000259" key="3">
    <source>
        <dbReference type="Pfam" id="PF22725"/>
    </source>
</evidence>
<dbReference type="Pfam" id="PF01408">
    <property type="entry name" value="GFO_IDH_MocA"/>
    <property type="match status" value="1"/>
</dbReference>
<protein>
    <submittedName>
        <fullName evidence="4">Gfo/Idh/MocA family oxidoreductase</fullName>
    </submittedName>
</protein>
<dbReference type="GO" id="GO:0016491">
    <property type="term" value="F:oxidoreductase activity"/>
    <property type="evidence" value="ECO:0007669"/>
    <property type="project" value="UniProtKB-KW"/>
</dbReference>
<gene>
    <name evidence="4" type="ORF">EJN90_03880</name>
</gene>
<dbReference type="InterPro" id="IPR055170">
    <property type="entry name" value="GFO_IDH_MocA-like_dom"/>
</dbReference>
<dbReference type="PANTHER" id="PTHR43818">
    <property type="entry name" value="BCDNA.GH03377"/>
    <property type="match status" value="1"/>
</dbReference>
<dbReference type="SUPFAM" id="SSF51735">
    <property type="entry name" value="NAD(P)-binding Rossmann-fold domains"/>
    <property type="match status" value="1"/>
</dbReference>
<accession>A0A3S9H955</accession>
<dbReference type="InterPro" id="IPR050463">
    <property type="entry name" value="Gfo/Idh/MocA_oxidrdct_glycsds"/>
</dbReference>
<dbReference type="Gene3D" id="3.40.50.720">
    <property type="entry name" value="NAD(P)-binding Rossmann-like Domain"/>
    <property type="match status" value="1"/>
</dbReference>
<dbReference type="Proteomes" id="UP000273326">
    <property type="component" value="Chromosome"/>
</dbReference>
<evidence type="ECO:0000313" key="5">
    <source>
        <dbReference type="Proteomes" id="UP000273326"/>
    </source>
</evidence>
<dbReference type="InterPro" id="IPR036291">
    <property type="entry name" value="NAD(P)-bd_dom_sf"/>
</dbReference>